<proteinExistence type="predicted"/>
<dbReference type="Proteomes" id="UP000671913">
    <property type="component" value="Chromosome"/>
</dbReference>
<keyword evidence="1" id="KW-0812">Transmembrane</keyword>
<feature type="transmembrane region" description="Helical" evidence="1">
    <location>
        <begin position="21"/>
        <end position="43"/>
    </location>
</feature>
<dbReference type="KEGG" id="aaut:ACETAC_05845"/>
<organism evidence="2 3">
    <name type="scientific">Aceticella autotrophica</name>
    <dbReference type="NCBI Taxonomy" id="2755338"/>
    <lineage>
        <taxon>Bacteria</taxon>
        <taxon>Bacillati</taxon>
        <taxon>Bacillota</taxon>
        <taxon>Clostridia</taxon>
        <taxon>Thermoanaerobacterales</taxon>
        <taxon>Thermoanaerobacteraceae</taxon>
        <taxon>Aceticella</taxon>
    </lineage>
</organism>
<dbReference type="EMBL" id="CP060096">
    <property type="protein sequence ID" value="QSZ28369.1"/>
    <property type="molecule type" value="Genomic_DNA"/>
</dbReference>
<protein>
    <submittedName>
        <fullName evidence="2">Bacteriocin-type signal sequence</fullName>
    </submittedName>
</protein>
<gene>
    <name evidence="2" type="ORF">ACETAC_05845</name>
</gene>
<keyword evidence="1" id="KW-1133">Transmembrane helix</keyword>
<evidence type="ECO:0000313" key="3">
    <source>
        <dbReference type="Proteomes" id="UP000671913"/>
    </source>
</evidence>
<evidence type="ECO:0000313" key="2">
    <source>
        <dbReference type="EMBL" id="QSZ28369.1"/>
    </source>
</evidence>
<accession>A0A975AXM2</accession>
<evidence type="ECO:0000256" key="1">
    <source>
        <dbReference type="SAM" id="Phobius"/>
    </source>
</evidence>
<keyword evidence="3" id="KW-1185">Reference proteome</keyword>
<sequence>MPMNGFMELKENDLMAVDGGVNYDRIFAGFVTYAGATLAIAAMSEPIGWIAAGAYLGISAASGAYMGYGFATD</sequence>
<reference evidence="2" key="1">
    <citation type="submission" date="2020-08" db="EMBL/GenBank/DDBJ databases">
        <title>Genomic insights into the carbon and energy metabolism of the first obligate autotrophic acetogenic bacterium Aceticella autotrophica gen. nov., sp. nov.</title>
        <authorList>
            <person name="Toshchakov S.V."/>
            <person name="Elcheninov A.G."/>
            <person name="Kublanov I.V."/>
            <person name="Frolov E.N."/>
            <person name="Lebedinsky A.V."/>
        </authorList>
    </citation>
    <scope>NUCLEOTIDE SEQUENCE</scope>
    <source>
        <strain evidence="2">3443-3Ac</strain>
    </source>
</reference>
<name>A0A975AXM2_9THEO</name>
<keyword evidence="1" id="KW-0472">Membrane</keyword>
<feature type="transmembrane region" description="Helical" evidence="1">
    <location>
        <begin position="49"/>
        <end position="71"/>
    </location>
</feature>
<dbReference type="AlphaFoldDB" id="A0A975AXM2"/>